<dbReference type="NCBIfam" id="TIGR01697">
    <property type="entry name" value="PNPH-PUNA-XAPA"/>
    <property type="match status" value="1"/>
</dbReference>
<dbReference type="EC" id="2.4.2.1" evidence="5"/>
<comment type="similarity">
    <text evidence="2 5">Belongs to the PNP/MTAP phosphorylase family.</text>
</comment>
<keyword evidence="3 5" id="KW-0328">Glycosyltransferase</keyword>
<dbReference type="InterPro" id="IPR035994">
    <property type="entry name" value="Nucleoside_phosphorylase_sf"/>
</dbReference>
<dbReference type="UniPathway" id="UPA00606"/>
<evidence type="ECO:0000256" key="2">
    <source>
        <dbReference type="ARBA" id="ARBA00006751"/>
    </source>
</evidence>
<gene>
    <name evidence="7" type="ORF">CEE36_00200</name>
</gene>
<dbReference type="PIRSF" id="PIRSF000477">
    <property type="entry name" value="PurNPase"/>
    <property type="match status" value="1"/>
</dbReference>
<dbReference type="AlphaFoldDB" id="A0A532VAG7"/>
<comment type="caution">
    <text evidence="7">The sequence shown here is derived from an EMBL/GenBank/DDBJ whole genome shotgun (WGS) entry which is preliminary data.</text>
</comment>
<comment type="function">
    <text evidence="5">The purine nucleoside phosphorylases catalyze the phosphorolytic breakdown of the N-glycosidic bond in the beta-(deoxy)ribonucleoside molecules, with the formation of the corresponding free purine bases and pentose-1-phosphate.</text>
</comment>
<dbReference type="InterPro" id="IPR000845">
    <property type="entry name" value="Nucleoside_phosphorylase_d"/>
</dbReference>
<dbReference type="SUPFAM" id="SSF53167">
    <property type="entry name" value="Purine and uridine phosphorylases"/>
    <property type="match status" value="1"/>
</dbReference>
<evidence type="ECO:0000256" key="1">
    <source>
        <dbReference type="ARBA" id="ARBA00005058"/>
    </source>
</evidence>
<dbReference type="Proteomes" id="UP000317778">
    <property type="component" value="Unassembled WGS sequence"/>
</dbReference>
<evidence type="ECO:0000259" key="6">
    <source>
        <dbReference type="Pfam" id="PF01048"/>
    </source>
</evidence>
<evidence type="ECO:0000256" key="5">
    <source>
        <dbReference type="PIRNR" id="PIRNR000477"/>
    </source>
</evidence>
<proteinExistence type="inferred from homology"/>
<feature type="domain" description="Nucleoside phosphorylase" evidence="6">
    <location>
        <begin position="23"/>
        <end position="268"/>
    </location>
</feature>
<sequence>MKPQIEESLKFIRSTTDLVPKGAVVLGTGLRDAIGELDEAVTIPYSHIPHFPTPTAPSHPGELVIGRMGNYPLAVMRGRVHFYEGYQMAEITYPLRVLHTLGVRTLLVTNAAGALNINFKVGDIVIISDHINLMGANPLRGFMHEDSRSRFPVMTQTYDPGLMDIFTAACLKKKILPRSGVYVAVAGPSLETPAELRFLHTIGGDLVGMSTVPEAIVAAQLGVRVLGISVVSNIALFLPQPTKGETLEEITSTATQAASSLARIFKLFFKELANEGA</sequence>
<dbReference type="GO" id="GO:0009116">
    <property type="term" value="P:nucleoside metabolic process"/>
    <property type="evidence" value="ECO:0007669"/>
    <property type="project" value="InterPro"/>
</dbReference>
<accession>A0A532VAG7</accession>
<dbReference type="PANTHER" id="PTHR11904:SF9">
    <property type="entry name" value="PURINE NUCLEOSIDE PHOSPHORYLASE-RELATED"/>
    <property type="match status" value="1"/>
</dbReference>
<dbReference type="EMBL" id="NJBO01000001">
    <property type="protein sequence ID" value="TKJ44200.1"/>
    <property type="molecule type" value="Genomic_DNA"/>
</dbReference>
<protein>
    <recommendedName>
        <fullName evidence="5">Purine nucleoside phosphorylase</fullName>
        <ecNumber evidence="5">2.4.2.1</ecNumber>
    </recommendedName>
    <alternativeName>
        <fullName evidence="5">Inosine-guanosine phosphorylase</fullName>
    </alternativeName>
</protein>
<dbReference type="Pfam" id="PF01048">
    <property type="entry name" value="PNP_UDP_1"/>
    <property type="match status" value="1"/>
</dbReference>
<dbReference type="NCBIfam" id="NF006054">
    <property type="entry name" value="PRK08202.1"/>
    <property type="match status" value="1"/>
</dbReference>
<name>A0A532VAG7_UNCT6</name>
<dbReference type="PANTHER" id="PTHR11904">
    <property type="entry name" value="METHYLTHIOADENOSINE/PURINE NUCLEOSIDE PHOSPHORYLASE"/>
    <property type="match status" value="1"/>
</dbReference>
<dbReference type="InterPro" id="IPR011268">
    <property type="entry name" value="Purine_phosphorylase"/>
</dbReference>
<reference evidence="7 8" key="1">
    <citation type="submission" date="2017-06" db="EMBL/GenBank/DDBJ databases">
        <title>Novel microbial phyla capable of carbon fixation and sulfur reduction in deep-sea sediments.</title>
        <authorList>
            <person name="Huang J."/>
            <person name="Baker B."/>
            <person name="Wang Y."/>
        </authorList>
    </citation>
    <scope>NUCLEOTIDE SEQUENCE [LARGE SCALE GENOMIC DNA]</scope>
    <source>
        <strain evidence="7">B3_TA06</strain>
    </source>
</reference>
<comment type="pathway">
    <text evidence="1 5">Purine metabolism; purine nucleoside salvage.</text>
</comment>
<keyword evidence="4 5" id="KW-0808">Transferase</keyword>
<dbReference type="GO" id="GO:0005737">
    <property type="term" value="C:cytoplasm"/>
    <property type="evidence" value="ECO:0007669"/>
    <property type="project" value="TreeGrafter"/>
</dbReference>
<dbReference type="GO" id="GO:0004731">
    <property type="term" value="F:purine-nucleoside phosphorylase activity"/>
    <property type="evidence" value="ECO:0007669"/>
    <property type="project" value="UniProtKB-EC"/>
</dbReference>
<evidence type="ECO:0000256" key="4">
    <source>
        <dbReference type="ARBA" id="ARBA00022679"/>
    </source>
</evidence>
<dbReference type="CDD" id="cd09009">
    <property type="entry name" value="PNP-EcPNPII_like"/>
    <property type="match status" value="1"/>
</dbReference>
<evidence type="ECO:0000313" key="7">
    <source>
        <dbReference type="EMBL" id="TKJ44200.1"/>
    </source>
</evidence>
<dbReference type="Gene3D" id="3.40.50.1580">
    <property type="entry name" value="Nucleoside phosphorylase domain"/>
    <property type="match status" value="1"/>
</dbReference>
<evidence type="ECO:0000313" key="8">
    <source>
        <dbReference type="Proteomes" id="UP000317778"/>
    </source>
</evidence>
<evidence type="ECO:0000256" key="3">
    <source>
        <dbReference type="ARBA" id="ARBA00022676"/>
    </source>
</evidence>
<organism evidence="7 8">
    <name type="scientific">candidate division TA06 bacterium B3_TA06</name>
    <dbReference type="NCBI Taxonomy" id="2012487"/>
    <lineage>
        <taxon>Bacteria</taxon>
        <taxon>Bacteria division TA06</taxon>
    </lineage>
</organism>